<evidence type="ECO:0000259" key="1">
    <source>
        <dbReference type="Pfam" id="PF01863"/>
    </source>
</evidence>
<organism evidence="2 3">
    <name type="scientific">Sphingomicrobium sediminis</name>
    <dbReference type="NCBI Taxonomy" id="2950949"/>
    <lineage>
        <taxon>Bacteria</taxon>
        <taxon>Pseudomonadati</taxon>
        <taxon>Pseudomonadota</taxon>
        <taxon>Alphaproteobacteria</taxon>
        <taxon>Sphingomonadales</taxon>
        <taxon>Sphingomonadaceae</taxon>
        <taxon>Sphingomicrobium</taxon>
    </lineage>
</organism>
<dbReference type="CDD" id="cd07344">
    <property type="entry name" value="M48_yhfN_like"/>
    <property type="match status" value="1"/>
</dbReference>
<sequence length="233" mass="25876">MSSEHRIDTVEPPIAVDVRRHARSRRFSLRYDAAKDRLRLTVPKRGSIRAALKWAGGETAWIAKQRAACPERSRLLPGSNVDFDGETLQLVHDANATRRVERRDNLLVTGGPVETAPRRYAKWLAEGARDLLSDDVAFFAERAGVAVGKVAVGNARTRWGSCSSDGTIRFNWRLACAPPAVRRYVAAHEVAHRVHMDHGPAFKRLEAEIFDGDIRAAKADLKRLGPELQLIGS</sequence>
<dbReference type="AlphaFoldDB" id="A0A9X2EIG1"/>
<name>A0A9X2EIG1_9SPHN</name>
<dbReference type="Gene3D" id="3.30.2010.10">
    <property type="entry name" value="Metalloproteases ('zincins'), catalytic domain"/>
    <property type="match status" value="1"/>
</dbReference>
<dbReference type="RefSeq" id="WP_252114738.1">
    <property type="nucleotide sequence ID" value="NZ_JAMSHT010000001.1"/>
</dbReference>
<reference evidence="2" key="1">
    <citation type="submission" date="2022-06" db="EMBL/GenBank/DDBJ databases">
        <title>Sphingomicrobium sedimins sp. nov., a marine bacterium isolated from tidal flat.</title>
        <authorList>
            <person name="Kim C.-H."/>
            <person name="Yoo Y."/>
            <person name="Kim J.-J."/>
        </authorList>
    </citation>
    <scope>NUCLEOTIDE SEQUENCE</scope>
    <source>
        <strain evidence="2">GRR-S6-50</strain>
    </source>
</reference>
<dbReference type="Proteomes" id="UP001155128">
    <property type="component" value="Unassembled WGS sequence"/>
</dbReference>
<dbReference type="PANTHER" id="PTHR30399:SF1">
    <property type="entry name" value="UTP PYROPHOSPHATASE"/>
    <property type="match status" value="1"/>
</dbReference>
<proteinExistence type="predicted"/>
<evidence type="ECO:0000313" key="3">
    <source>
        <dbReference type="Proteomes" id="UP001155128"/>
    </source>
</evidence>
<keyword evidence="3" id="KW-1185">Reference proteome</keyword>
<dbReference type="InterPro" id="IPR053136">
    <property type="entry name" value="UTP_pyrophosphatase-like"/>
</dbReference>
<feature type="domain" description="YgjP-like metallopeptidase" evidence="1">
    <location>
        <begin position="35"/>
        <end position="223"/>
    </location>
</feature>
<dbReference type="EMBL" id="JAMSHT010000001">
    <property type="protein sequence ID" value="MCM8558096.1"/>
    <property type="molecule type" value="Genomic_DNA"/>
</dbReference>
<gene>
    <name evidence="2" type="ORF">NDO55_09705</name>
</gene>
<dbReference type="InterPro" id="IPR002725">
    <property type="entry name" value="YgjP-like_metallopeptidase"/>
</dbReference>
<dbReference type="PANTHER" id="PTHR30399">
    <property type="entry name" value="UNCHARACTERIZED PROTEIN YGJP"/>
    <property type="match status" value="1"/>
</dbReference>
<dbReference type="Pfam" id="PF01863">
    <property type="entry name" value="YgjP-like"/>
    <property type="match status" value="1"/>
</dbReference>
<accession>A0A9X2EIG1</accession>
<comment type="caution">
    <text evidence="2">The sequence shown here is derived from an EMBL/GenBank/DDBJ whole genome shotgun (WGS) entry which is preliminary data.</text>
</comment>
<evidence type="ECO:0000313" key="2">
    <source>
        <dbReference type="EMBL" id="MCM8558096.1"/>
    </source>
</evidence>
<protein>
    <submittedName>
        <fullName evidence="2">M48 family metallopeptidase</fullName>
    </submittedName>
</protein>